<sequence>MKDTVGPLLIFEKDITVLGTDSDLALSKSVTNSVRIDEICDVYAIKEILITLYQERAELREVDVRGLAVTADAITNTPTPPAVCICIVVTATSLVRPLDATYRPALSPRGEVLGIVYQEH</sequence>
<accession>A0A4C1XS55</accession>
<evidence type="ECO:0000313" key="1">
    <source>
        <dbReference type="EMBL" id="GBP65019.1"/>
    </source>
</evidence>
<gene>
    <name evidence="1" type="ORF">EVAR_43126_1</name>
</gene>
<proteinExistence type="predicted"/>
<keyword evidence="2" id="KW-1185">Reference proteome</keyword>
<name>A0A4C1XS55_EUMVA</name>
<comment type="caution">
    <text evidence="1">The sequence shown here is derived from an EMBL/GenBank/DDBJ whole genome shotgun (WGS) entry which is preliminary data.</text>
</comment>
<protein>
    <submittedName>
        <fullName evidence="1">Uncharacterized protein</fullName>
    </submittedName>
</protein>
<organism evidence="1 2">
    <name type="scientific">Eumeta variegata</name>
    <name type="common">Bagworm moth</name>
    <name type="synonym">Eumeta japonica</name>
    <dbReference type="NCBI Taxonomy" id="151549"/>
    <lineage>
        <taxon>Eukaryota</taxon>
        <taxon>Metazoa</taxon>
        <taxon>Ecdysozoa</taxon>
        <taxon>Arthropoda</taxon>
        <taxon>Hexapoda</taxon>
        <taxon>Insecta</taxon>
        <taxon>Pterygota</taxon>
        <taxon>Neoptera</taxon>
        <taxon>Endopterygota</taxon>
        <taxon>Lepidoptera</taxon>
        <taxon>Glossata</taxon>
        <taxon>Ditrysia</taxon>
        <taxon>Tineoidea</taxon>
        <taxon>Psychidae</taxon>
        <taxon>Oiketicinae</taxon>
        <taxon>Eumeta</taxon>
    </lineage>
</organism>
<dbReference type="Proteomes" id="UP000299102">
    <property type="component" value="Unassembled WGS sequence"/>
</dbReference>
<dbReference type="EMBL" id="BGZK01000917">
    <property type="protein sequence ID" value="GBP65019.1"/>
    <property type="molecule type" value="Genomic_DNA"/>
</dbReference>
<dbReference type="AlphaFoldDB" id="A0A4C1XS55"/>
<reference evidence="1 2" key="1">
    <citation type="journal article" date="2019" name="Commun. Biol.">
        <title>The bagworm genome reveals a unique fibroin gene that provides high tensile strength.</title>
        <authorList>
            <person name="Kono N."/>
            <person name="Nakamura H."/>
            <person name="Ohtoshi R."/>
            <person name="Tomita M."/>
            <person name="Numata K."/>
            <person name="Arakawa K."/>
        </authorList>
    </citation>
    <scope>NUCLEOTIDE SEQUENCE [LARGE SCALE GENOMIC DNA]</scope>
</reference>
<evidence type="ECO:0000313" key="2">
    <source>
        <dbReference type="Proteomes" id="UP000299102"/>
    </source>
</evidence>